<gene>
    <name evidence="4" type="ORF">JCM19301_757</name>
</gene>
<keyword evidence="1" id="KW-0677">Repeat</keyword>
<organism evidence="4 5">
    <name type="scientific">Jejuia pallidilutea</name>
    <dbReference type="NCBI Taxonomy" id="504487"/>
    <lineage>
        <taxon>Bacteria</taxon>
        <taxon>Pseudomonadati</taxon>
        <taxon>Bacteroidota</taxon>
        <taxon>Flavobacteriia</taxon>
        <taxon>Flavobacteriales</taxon>
        <taxon>Flavobacteriaceae</taxon>
        <taxon>Jejuia</taxon>
    </lineage>
</organism>
<dbReference type="Gene3D" id="1.25.40.10">
    <property type="entry name" value="Tetratricopeptide repeat domain"/>
    <property type="match status" value="2"/>
</dbReference>
<dbReference type="InterPro" id="IPR011990">
    <property type="entry name" value="TPR-like_helical_dom_sf"/>
</dbReference>
<dbReference type="PROSITE" id="PS50005">
    <property type="entry name" value="TPR"/>
    <property type="match status" value="1"/>
</dbReference>
<proteinExistence type="predicted"/>
<comment type="caution">
    <text evidence="4">The sequence shown here is derived from an EMBL/GenBank/DDBJ whole genome shotgun (WGS) entry which is preliminary data.</text>
</comment>
<evidence type="ECO:0000256" key="3">
    <source>
        <dbReference type="PROSITE-ProRule" id="PRU00339"/>
    </source>
</evidence>
<dbReference type="EMBL" id="BBNR01000003">
    <property type="protein sequence ID" value="GAL66192.1"/>
    <property type="molecule type" value="Genomic_DNA"/>
</dbReference>
<dbReference type="AlphaFoldDB" id="A0A090WF80"/>
<dbReference type="STRING" id="504487.JCM19538_2581"/>
<dbReference type="Proteomes" id="UP000029641">
    <property type="component" value="Unassembled WGS sequence"/>
</dbReference>
<evidence type="ECO:0000313" key="5">
    <source>
        <dbReference type="Proteomes" id="UP000029641"/>
    </source>
</evidence>
<dbReference type="PANTHER" id="PTHR45586:SF1">
    <property type="entry name" value="LIPOPOLYSACCHARIDE ASSEMBLY PROTEIN B"/>
    <property type="match status" value="1"/>
</dbReference>
<evidence type="ECO:0000313" key="4">
    <source>
        <dbReference type="EMBL" id="GAL66192.1"/>
    </source>
</evidence>
<sequence>MIKLLNVEMLNLKIVLIKIKNILKTLFLLQLPQKKIMKRLFLFLLYPMLCFSQQSLDGVEALFEKKEFLKAETLIKTVLETHPENLKATELLGDAYGHQKKWNEAIDAYKKLVDTKPNIANYHYKYGGVLGMKALENKLKAVGFIGDIKSSFIKAAELDKTHIEARWALVELYMQLPGIFGGSKSKSLKYAEELQALSKVDGYLAKGYIYEYDDEPQLAEKYYKMAIKEGGSLTCFDKLTKFYEKKNQPENAIKTIEEAHKKHQRNALHYQIGKVAAEYNIALDKGEQCLHTYIANYAPEDGVPKAWAHYRLAQIHTHKNNKKEALEQIEIAISQLPKIKAFRDQKEKVLAL</sequence>
<dbReference type="PANTHER" id="PTHR45586">
    <property type="entry name" value="TPR REPEAT-CONTAINING PROTEIN PA4667"/>
    <property type="match status" value="1"/>
</dbReference>
<dbReference type="Pfam" id="PF13432">
    <property type="entry name" value="TPR_16"/>
    <property type="match status" value="1"/>
</dbReference>
<dbReference type="InterPro" id="IPR051012">
    <property type="entry name" value="CellSynth/LPSAsmb/PSIAsmb"/>
</dbReference>
<name>A0A090WF80_9FLAO</name>
<dbReference type="eggNOG" id="COG0457">
    <property type="taxonomic scope" value="Bacteria"/>
</dbReference>
<evidence type="ECO:0000256" key="2">
    <source>
        <dbReference type="ARBA" id="ARBA00022803"/>
    </source>
</evidence>
<dbReference type="InterPro" id="IPR019734">
    <property type="entry name" value="TPR_rpt"/>
</dbReference>
<keyword evidence="2 3" id="KW-0802">TPR repeat</keyword>
<protein>
    <submittedName>
        <fullName evidence="4">TPR repeat</fullName>
    </submittedName>
</protein>
<evidence type="ECO:0000256" key="1">
    <source>
        <dbReference type="ARBA" id="ARBA00022737"/>
    </source>
</evidence>
<accession>A0A090WF80</accession>
<dbReference type="SMART" id="SM00028">
    <property type="entry name" value="TPR"/>
    <property type="match status" value="3"/>
</dbReference>
<feature type="repeat" description="TPR" evidence="3">
    <location>
        <begin position="86"/>
        <end position="119"/>
    </location>
</feature>
<reference evidence="4 5" key="1">
    <citation type="journal article" date="2014" name="Genome Announc.">
        <title>Draft Genome Sequence of Marine Flavobacterium Jejuia pallidilutea Strain 11shimoA1 and Pigmentation Mutants.</title>
        <authorList>
            <person name="Takatani N."/>
            <person name="Nakanishi M."/>
            <person name="Meirelles P."/>
            <person name="Mino S."/>
            <person name="Suda W."/>
            <person name="Oshima K."/>
            <person name="Hattori M."/>
            <person name="Ohkuma M."/>
            <person name="Hosokawa M."/>
            <person name="Miyashita K."/>
            <person name="Thompson F.L."/>
            <person name="Niwa A."/>
            <person name="Sawabe T."/>
            <person name="Sawabe T."/>
        </authorList>
    </citation>
    <scope>NUCLEOTIDE SEQUENCE [LARGE SCALE GENOMIC DNA]</scope>
    <source>
        <strain evidence="4 5">JCM 19301</strain>
    </source>
</reference>
<dbReference type="SUPFAM" id="SSF48452">
    <property type="entry name" value="TPR-like"/>
    <property type="match status" value="1"/>
</dbReference>